<dbReference type="InterPro" id="IPR002925">
    <property type="entry name" value="Dienelactn_hydro"/>
</dbReference>
<gene>
    <name evidence="2" type="ORF">NW755_007874</name>
</gene>
<dbReference type="SUPFAM" id="SSF53474">
    <property type="entry name" value="alpha/beta-Hydrolases"/>
    <property type="match status" value="1"/>
</dbReference>
<sequence>MQQEWDGFTTVVGYCTYQPARLKVAPVGYCFGAKYVVRSLGDGSIDAGYIAHPAAIEKSELEAVKGPLAIAAAEVDTIFPTNLRHDSEALLQKLGTPWQLNVYAGVTHGFAVRCDLSDKRQKYAKESAFLLALQWFEEHVGA</sequence>
<dbReference type="Pfam" id="PF01738">
    <property type="entry name" value="DLH"/>
    <property type="match status" value="1"/>
</dbReference>
<accession>A0A9W8R6M1</accession>
<dbReference type="GO" id="GO:0016787">
    <property type="term" value="F:hydrolase activity"/>
    <property type="evidence" value="ECO:0007669"/>
    <property type="project" value="InterPro"/>
</dbReference>
<dbReference type="Proteomes" id="UP001152087">
    <property type="component" value="Unassembled WGS sequence"/>
</dbReference>
<dbReference type="InterPro" id="IPR029058">
    <property type="entry name" value="AB_hydrolase_fold"/>
</dbReference>
<reference evidence="2" key="1">
    <citation type="submission" date="2022-09" db="EMBL/GenBank/DDBJ databases">
        <title>Fusarium specimens isolated from Avocado Roots.</title>
        <authorList>
            <person name="Stajich J."/>
            <person name="Roper C."/>
            <person name="Heimlech-Rivalta G."/>
        </authorList>
    </citation>
    <scope>NUCLEOTIDE SEQUENCE</scope>
    <source>
        <strain evidence="2">A02</strain>
    </source>
</reference>
<organism evidence="2 3">
    <name type="scientific">Fusarium falciforme</name>
    <dbReference type="NCBI Taxonomy" id="195108"/>
    <lineage>
        <taxon>Eukaryota</taxon>
        <taxon>Fungi</taxon>
        <taxon>Dikarya</taxon>
        <taxon>Ascomycota</taxon>
        <taxon>Pezizomycotina</taxon>
        <taxon>Sordariomycetes</taxon>
        <taxon>Hypocreomycetidae</taxon>
        <taxon>Hypocreales</taxon>
        <taxon>Nectriaceae</taxon>
        <taxon>Fusarium</taxon>
        <taxon>Fusarium solani species complex</taxon>
    </lineage>
</organism>
<evidence type="ECO:0000259" key="1">
    <source>
        <dbReference type="Pfam" id="PF01738"/>
    </source>
</evidence>
<dbReference type="Gene3D" id="3.40.50.1820">
    <property type="entry name" value="alpha/beta hydrolase"/>
    <property type="match status" value="1"/>
</dbReference>
<name>A0A9W8R6M1_9HYPO</name>
<evidence type="ECO:0000313" key="2">
    <source>
        <dbReference type="EMBL" id="KAJ4186577.1"/>
    </source>
</evidence>
<dbReference type="EMBL" id="JAOQAV010000020">
    <property type="protein sequence ID" value="KAJ4186577.1"/>
    <property type="molecule type" value="Genomic_DNA"/>
</dbReference>
<evidence type="ECO:0000313" key="3">
    <source>
        <dbReference type="Proteomes" id="UP001152087"/>
    </source>
</evidence>
<protein>
    <recommendedName>
        <fullName evidence="1">Dienelactone hydrolase domain-containing protein</fullName>
    </recommendedName>
</protein>
<comment type="caution">
    <text evidence="2">The sequence shown here is derived from an EMBL/GenBank/DDBJ whole genome shotgun (WGS) entry which is preliminary data.</text>
</comment>
<feature type="domain" description="Dienelactone hydrolase" evidence="1">
    <location>
        <begin position="8"/>
        <end position="139"/>
    </location>
</feature>
<dbReference type="PANTHER" id="PTHR17630:SF44">
    <property type="entry name" value="PROTEIN AIM2"/>
    <property type="match status" value="1"/>
</dbReference>
<dbReference type="PANTHER" id="PTHR17630">
    <property type="entry name" value="DIENELACTONE HYDROLASE"/>
    <property type="match status" value="1"/>
</dbReference>
<proteinExistence type="predicted"/>
<keyword evidence="3" id="KW-1185">Reference proteome</keyword>
<dbReference type="AlphaFoldDB" id="A0A9W8R6M1"/>